<accession>A0AAE0MR36</accession>
<comment type="caution">
    <text evidence="2">The sequence shown here is derived from an EMBL/GenBank/DDBJ whole genome shotgun (WGS) entry which is preliminary data.</text>
</comment>
<feature type="region of interest" description="Disordered" evidence="1">
    <location>
        <begin position="259"/>
        <end position="279"/>
    </location>
</feature>
<dbReference type="Proteomes" id="UP001278500">
    <property type="component" value="Unassembled WGS sequence"/>
</dbReference>
<evidence type="ECO:0000313" key="2">
    <source>
        <dbReference type="EMBL" id="KAK3342656.1"/>
    </source>
</evidence>
<feature type="compositionally biased region" description="Low complexity" evidence="1">
    <location>
        <begin position="186"/>
        <end position="206"/>
    </location>
</feature>
<keyword evidence="3" id="KW-1185">Reference proteome</keyword>
<sequence length="279" mass="29610">MEEMAGPERMDSVCRVKVVHQMACDTRPRLPDGTLDRDPSSRPKSCWEACPARQALLRPVPQHVTRSCYIPKWFKCPYGHSCCWATVRHITYGSSGCTCDRAQEAEHSYVEKPLPGLMHNTWYPLTASSEAARASTSDVSDPRGPLAGYLSAENLSGLTATSATPKTNVASNFPLTVAALDTPGTTAASNSSLNAATPATPETAVTGEDDDVSRTTLSTATTPSMAVTPSTAATPSAAGTPVTESILSVRVGSWPGWVNPFGLRPPPGFTPEDCGDKNR</sequence>
<evidence type="ECO:0000313" key="3">
    <source>
        <dbReference type="Proteomes" id="UP001278500"/>
    </source>
</evidence>
<dbReference type="AlphaFoldDB" id="A0AAE0MR36"/>
<dbReference type="EMBL" id="JAUEPP010000005">
    <property type="protein sequence ID" value="KAK3342656.1"/>
    <property type="molecule type" value="Genomic_DNA"/>
</dbReference>
<reference evidence="2" key="2">
    <citation type="submission" date="2023-06" db="EMBL/GenBank/DDBJ databases">
        <authorList>
            <consortium name="Lawrence Berkeley National Laboratory"/>
            <person name="Haridas S."/>
            <person name="Hensen N."/>
            <person name="Bonometti L."/>
            <person name="Westerberg I."/>
            <person name="Brannstrom I.O."/>
            <person name="Guillou S."/>
            <person name="Cros-Aarteil S."/>
            <person name="Calhoun S."/>
            <person name="Kuo A."/>
            <person name="Mondo S."/>
            <person name="Pangilinan J."/>
            <person name="Riley R."/>
            <person name="Labutti K."/>
            <person name="Andreopoulos B."/>
            <person name="Lipzen A."/>
            <person name="Chen C."/>
            <person name="Yanf M."/>
            <person name="Daum C."/>
            <person name="Ng V."/>
            <person name="Clum A."/>
            <person name="Steindorff A."/>
            <person name="Ohm R."/>
            <person name="Martin F."/>
            <person name="Silar P."/>
            <person name="Natvig D."/>
            <person name="Lalanne C."/>
            <person name="Gautier V."/>
            <person name="Ament-Velasquez S.L."/>
            <person name="Kruys A."/>
            <person name="Hutchinson M.I."/>
            <person name="Powell A.J."/>
            <person name="Barry K."/>
            <person name="Miller A.N."/>
            <person name="Grigoriev I.V."/>
            <person name="Debuchy R."/>
            <person name="Gladieux P."/>
            <person name="Thoren M.H."/>
            <person name="Johannesson H."/>
        </authorList>
    </citation>
    <scope>NUCLEOTIDE SEQUENCE</scope>
    <source>
        <strain evidence="2">CBS 560.94</strain>
    </source>
</reference>
<organism evidence="2 3">
    <name type="scientific">Neurospora tetraspora</name>
    <dbReference type="NCBI Taxonomy" id="94610"/>
    <lineage>
        <taxon>Eukaryota</taxon>
        <taxon>Fungi</taxon>
        <taxon>Dikarya</taxon>
        <taxon>Ascomycota</taxon>
        <taxon>Pezizomycotina</taxon>
        <taxon>Sordariomycetes</taxon>
        <taxon>Sordariomycetidae</taxon>
        <taxon>Sordariales</taxon>
        <taxon>Sordariaceae</taxon>
        <taxon>Neurospora</taxon>
    </lineage>
</organism>
<evidence type="ECO:0000256" key="1">
    <source>
        <dbReference type="SAM" id="MobiDB-lite"/>
    </source>
</evidence>
<reference evidence="2" key="1">
    <citation type="journal article" date="2023" name="Mol. Phylogenet. Evol.">
        <title>Genome-scale phylogeny and comparative genomics of the fungal order Sordariales.</title>
        <authorList>
            <person name="Hensen N."/>
            <person name="Bonometti L."/>
            <person name="Westerberg I."/>
            <person name="Brannstrom I.O."/>
            <person name="Guillou S."/>
            <person name="Cros-Aarteil S."/>
            <person name="Calhoun S."/>
            <person name="Haridas S."/>
            <person name="Kuo A."/>
            <person name="Mondo S."/>
            <person name="Pangilinan J."/>
            <person name="Riley R."/>
            <person name="LaButti K."/>
            <person name="Andreopoulos B."/>
            <person name="Lipzen A."/>
            <person name="Chen C."/>
            <person name="Yan M."/>
            <person name="Daum C."/>
            <person name="Ng V."/>
            <person name="Clum A."/>
            <person name="Steindorff A."/>
            <person name="Ohm R.A."/>
            <person name="Martin F."/>
            <person name="Silar P."/>
            <person name="Natvig D.O."/>
            <person name="Lalanne C."/>
            <person name="Gautier V."/>
            <person name="Ament-Velasquez S.L."/>
            <person name="Kruys A."/>
            <person name="Hutchinson M.I."/>
            <person name="Powell A.J."/>
            <person name="Barry K."/>
            <person name="Miller A.N."/>
            <person name="Grigoriev I.V."/>
            <person name="Debuchy R."/>
            <person name="Gladieux P."/>
            <person name="Hiltunen Thoren M."/>
            <person name="Johannesson H."/>
        </authorList>
    </citation>
    <scope>NUCLEOTIDE SEQUENCE</scope>
    <source>
        <strain evidence="2">CBS 560.94</strain>
    </source>
</reference>
<feature type="region of interest" description="Disordered" evidence="1">
    <location>
        <begin position="186"/>
        <end position="241"/>
    </location>
</feature>
<gene>
    <name evidence="2" type="ORF">B0H65DRAFT_540274</name>
</gene>
<dbReference type="RefSeq" id="XP_062680449.1">
    <property type="nucleotide sequence ID" value="XM_062829148.1"/>
</dbReference>
<dbReference type="GeneID" id="87866302"/>
<feature type="compositionally biased region" description="Low complexity" evidence="1">
    <location>
        <begin position="218"/>
        <end position="241"/>
    </location>
</feature>
<protein>
    <submittedName>
        <fullName evidence="2">Uncharacterized protein</fullName>
    </submittedName>
</protein>
<name>A0AAE0MR36_9PEZI</name>
<proteinExistence type="predicted"/>